<accession>A0A2H3EAW5</accession>
<dbReference type="OMA" id="THILMED"/>
<protein>
    <recommendedName>
        <fullName evidence="3">F-box domain-containing protein</fullName>
    </recommendedName>
</protein>
<gene>
    <name evidence="1" type="ORF">ARMGADRAFT_1026497</name>
</gene>
<name>A0A2H3EAW5_ARMGA</name>
<dbReference type="InParanoid" id="A0A2H3EAW5"/>
<evidence type="ECO:0000313" key="2">
    <source>
        <dbReference type="Proteomes" id="UP000217790"/>
    </source>
</evidence>
<evidence type="ECO:0008006" key="3">
    <source>
        <dbReference type="Google" id="ProtNLM"/>
    </source>
</evidence>
<reference evidence="2" key="1">
    <citation type="journal article" date="2017" name="Nat. Ecol. Evol.">
        <title>Genome expansion and lineage-specific genetic innovations in the forest pathogenic fungi Armillaria.</title>
        <authorList>
            <person name="Sipos G."/>
            <person name="Prasanna A.N."/>
            <person name="Walter M.C."/>
            <person name="O'Connor E."/>
            <person name="Balint B."/>
            <person name="Krizsan K."/>
            <person name="Kiss B."/>
            <person name="Hess J."/>
            <person name="Varga T."/>
            <person name="Slot J."/>
            <person name="Riley R."/>
            <person name="Boka B."/>
            <person name="Rigling D."/>
            <person name="Barry K."/>
            <person name="Lee J."/>
            <person name="Mihaltcheva S."/>
            <person name="LaButti K."/>
            <person name="Lipzen A."/>
            <person name="Waldron R."/>
            <person name="Moloney N.M."/>
            <person name="Sperisen C."/>
            <person name="Kredics L."/>
            <person name="Vagvoelgyi C."/>
            <person name="Patrignani A."/>
            <person name="Fitzpatrick D."/>
            <person name="Nagy I."/>
            <person name="Doyle S."/>
            <person name="Anderson J.B."/>
            <person name="Grigoriev I.V."/>
            <person name="Gueldener U."/>
            <person name="Muensterkoetter M."/>
            <person name="Nagy L.G."/>
        </authorList>
    </citation>
    <scope>NUCLEOTIDE SEQUENCE [LARGE SCALE GENOMIC DNA]</scope>
    <source>
        <strain evidence="2">Ar21-2</strain>
    </source>
</reference>
<dbReference type="OrthoDB" id="3053116at2759"/>
<dbReference type="Proteomes" id="UP000217790">
    <property type="component" value="Unassembled WGS sequence"/>
</dbReference>
<proteinExistence type="predicted"/>
<dbReference type="EMBL" id="KZ293648">
    <property type="protein sequence ID" value="PBK98507.1"/>
    <property type="molecule type" value="Genomic_DNA"/>
</dbReference>
<keyword evidence="2" id="KW-1185">Reference proteome</keyword>
<organism evidence="1 2">
    <name type="scientific">Armillaria gallica</name>
    <name type="common">Bulbous honey fungus</name>
    <name type="synonym">Armillaria bulbosa</name>
    <dbReference type="NCBI Taxonomy" id="47427"/>
    <lineage>
        <taxon>Eukaryota</taxon>
        <taxon>Fungi</taxon>
        <taxon>Dikarya</taxon>
        <taxon>Basidiomycota</taxon>
        <taxon>Agaricomycotina</taxon>
        <taxon>Agaricomycetes</taxon>
        <taxon>Agaricomycetidae</taxon>
        <taxon>Agaricales</taxon>
        <taxon>Marasmiineae</taxon>
        <taxon>Physalacriaceae</taxon>
        <taxon>Armillaria</taxon>
    </lineage>
</organism>
<evidence type="ECO:0000313" key="1">
    <source>
        <dbReference type="EMBL" id="PBK98507.1"/>
    </source>
</evidence>
<sequence length="418" mass="46048">MSPITRLPTETLTDIFLATCEDTLEVGDPSAVPMVIIQVLERSHNRTLHIQFGAGEQGGLLPVSLKVLAILATQSHRWGHLELSCSPSHLALLDVIRDRIPVLVHLSIDLVHSDSVDFGHIDAFASAPQLKRVQFVGFYGAQIPLVPYNQLTDFVDIRLYANLSIHNQYLAILQQAQHIQNFIARYTVDGPSIVTAPNPPILCDSICAFTASEGALFRSVVLPNLERVSVDPGWAPYLHEGPVIADLEAVPALLSMITKSQCQTTLTHILMEDTLLTEDLIGIARLAPALDEWRFSWTEWSRSNHGPLEQLIKGLAEQTTTDEGKATFNLLPVLTGLHISIHDLDDIVAVYFVGEILASTMEARLGAMGTSGRPFGVTVECSLFYIQRRLLVCREAGHLCSITLSGRDVLEDEDSYFD</sequence>
<dbReference type="AlphaFoldDB" id="A0A2H3EAW5"/>